<keyword evidence="4 5" id="KW-0472">Membrane</keyword>
<protein>
    <recommendedName>
        <fullName evidence="6">Phosphate transport system permease protein</fullName>
    </recommendedName>
</protein>
<evidence type="ECO:0000256" key="7">
    <source>
        <dbReference type="SAM" id="MobiDB-lite"/>
    </source>
</evidence>
<name>A0ABP9WX54_9CHLR</name>
<comment type="similarity">
    <text evidence="6">Belongs to the binding-protein-dependent transport system permease family. CysTW subfamily.</text>
</comment>
<evidence type="ECO:0000313" key="10">
    <source>
        <dbReference type="Proteomes" id="UP001428290"/>
    </source>
</evidence>
<keyword evidence="6" id="KW-1003">Cell membrane</keyword>
<comment type="caution">
    <text evidence="9">The sequence shown here is derived from an EMBL/GenBank/DDBJ whole genome shotgun (WGS) entry which is preliminary data.</text>
</comment>
<dbReference type="InterPro" id="IPR011864">
    <property type="entry name" value="Phosphate_PstC"/>
</dbReference>
<feature type="transmembrane region" description="Helical" evidence="5">
    <location>
        <begin position="131"/>
        <end position="150"/>
    </location>
</feature>
<keyword evidence="5" id="KW-0813">Transport</keyword>
<keyword evidence="10" id="KW-1185">Reference proteome</keyword>
<evidence type="ECO:0000313" key="9">
    <source>
        <dbReference type="EMBL" id="GAA5526838.1"/>
    </source>
</evidence>
<evidence type="ECO:0000256" key="3">
    <source>
        <dbReference type="ARBA" id="ARBA00022989"/>
    </source>
</evidence>
<organism evidence="9 10">
    <name type="scientific">Herpetosiphon gulosus</name>
    <dbReference type="NCBI Taxonomy" id="1973496"/>
    <lineage>
        <taxon>Bacteria</taxon>
        <taxon>Bacillati</taxon>
        <taxon>Chloroflexota</taxon>
        <taxon>Chloroflexia</taxon>
        <taxon>Herpetosiphonales</taxon>
        <taxon>Herpetosiphonaceae</taxon>
        <taxon>Herpetosiphon</taxon>
    </lineage>
</organism>
<dbReference type="SUPFAM" id="SSF161098">
    <property type="entry name" value="MetI-like"/>
    <property type="match status" value="1"/>
</dbReference>
<reference evidence="9 10" key="1">
    <citation type="submission" date="2024-02" db="EMBL/GenBank/DDBJ databases">
        <title>Herpetosiphon gulosus NBRC 112829.</title>
        <authorList>
            <person name="Ichikawa N."/>
            <person name="Katano-Makiyama Y."/>
            <person name="Hidaka K."/>
        </authorList>
    </citation>
    <scope>NUCLEOTIDE SEQUENCE [LARGE SCALE GENOMIC DNA]</scope>
    <source>
        <strain evidence="9 10">NBRC 112829</strain>
    </source>
</reference>
<gene>
    <name evidence="9" type="ORF">Hgul01_00618</name>
</gene>
<feature type="transmembrane region" description="Helical" evidence="5">
    <location>
        <begin position="170"/>
        <end position="188"/>
    </location>
</feature>
<comment type="subcellular location">
    <subcellularLocation>
        <location evidence="5">Cell membrane</location>
        <topology evidence="5">Multi-pass membrane protein</topology>
    </subcellularLocation>
    <subcellularLocation>
        <location evidence="1">Membrane</location>
        <topology evidence="1">Multi-pass membrane protein</topology>
    </subcellularLocation>
</comment>
<evidence type="ECO:0000256" key="1">
    <source>
        <dbReference type="ARBA" id="ARBA00004141"/>
    </source>
</evidence>
<feature type="compositionally biased region" description="Basic and acidic residues" evidence="7">
    <location>
        <begin position="1"/>
        <end position="13"/>
    </location>
</feature>
<evidence type="ECO:0000259" key="8">
    <source>
        <dbReference type="PROSITE" id="PS50928"/>
    </source>
</evidence>
<dbReference type="Gene3D" id="1.10.3720.10">
    <property type="entry name" value="MetI-like"/>
    <property type="match status" value="1"/>
</dbReference>
<keyword evidence="3 5" id="KW-1133">Transmembrane helix</keyword>
<evidence type="ECO:0000256" key="2">
    <source>
        <dbReference type="ARBA" id="ARBA00022692"/>
    </source>
</evidence>
<evidence type="ECO:0000256" key="5">
    <source>
        <dbReference type="RuleBase" id="RU363032"/>
    </source>
</evidence>
<proteinExistence type="inferred from homology"/>
<sequence>MDDKVSIGMDSRRITTSQRETTRPFSLKKQPRLGESIIQGFLLFCGVLSMFTTIGIVVVLGSESIAFFRQVSIVEFVTNTVWSPQIDEFGILPLLLSTLLTSTIAMFIALPTGLAAALYLSEYASSRARSILKPILEVLAGVPTVVYGYFALKFMTPVLKAVFGEANVNIYNMASAGLVMGIMIIPMVSSMSEDALSAVPRALREGAYGLGATRLETAIKVVLPAGISGIIAAFVVAISRAVGETMIVAVAAGAKPTFTFNPFEAAETMTGHIARISGGDLSYASIDYNSIFAIGLTLFLMTLGLNMVSRRLVRRFREVYE</sequence>
<keyword evidence="2 5" id="KW-0812">Transmembrane</keyword>
<keyword evidence="6" id="KW-0592">Phosphate transport</keyword>
<dbReference type="InterPro" id="IPR035906">
    <property type="entry name" value="MetI-like_sf"/>
</dbReference>
<feature type="transmembrane region" description="Helical" evidence="5">
    <location>
        <begin position="91"/>
        <end position="119"/>
    </location>
</feature>
<feature type="transmembrane region" description="Helical" evidence="5">
    <location>
        <begin position="221"/>
        <end position="242"/>
    </location>
</feature>
<comment type="function">
    <text evidence="6">Part of the binding-protein-dependent transport system for phosphate; probably responsible for the translocation of the substrate across the membrane.</text>
</comment>
<evidence type="ECO:0000256" key="6">
    <source>
        <dbReference type="RuleBase" id="RU363054"/>
    </source>
</evidence>
<dbReference type="Pfam" id="PF00528">
    <property type="entry name" value="BPD_transp_1"/>
    <property type="match status" value="1"/>
</dbReference>
<feature type="domain" description="ABC transmembrane type-1" evidence="8">
    <location>
        <begin position="95"/>
        <end position="309"/>
    </location>
</feature>
<dbReference type="Proteomes" id="UP001428290">
    <property type="component" value="Unassembled WGS sequence"/>
</dbReference>
<dbReference type="NCBIfam" id="TIGR02138">
    <property type="entry name" value="phosphate_pstC"/>
    <property type="match status" value="1"/>
</dbReference>
<feature type="transmembrane region" description="Helical" evidence="5">
    <location>
        <begin position="288"/>
        <end position="308"/>
    </location>
</feature>
<feature type="transmembrane region" description="Helical" evidence="5">
    <location>
        <begin position="37"/>
        <end position="60"/>
    </location>
</feature>
<dbReference type="InterPro" id="IPR000515">
    <property type="entry name" value="MetI-like"/>
</dbReference>
<dbReference type="EMBL" id="BAABRU010000002">
    <property type="protein sequence ID" value="GAA5526838.1"/>
    <property type="molecule type" value="Genomic_DNA"/>
</dbReference>
<accession>A0ABP9WX54</accession>
<feature type="region of interest" description="Disordered" evidence="7">
    <location>
        <begin position="1"/>
        <end position="23"/>
    </location>
</feature>
<dbReference type="PANTHER" id="PTHR42727:SF1">
    <property type="entry name" value="PHOSPHATE TRANSPORT SYSTEM PERMEASE"/>
    <property type="match status" value="1"/>
</dbReference>
<dbReference type="PROSITE" id="PS50928">
    <property type="entry name" value="ABC_TM1"/>
    <property type="match status" value="1"/>
</dbReference>
<dbReference type="CDD" id="cd06261">
    <property type="entry name" value="TM_PBP2"/>
    <property type="match status" value="1"/>
</dbReference>
<dbReference type="PANTHER" id="PTHR42727">
    <property type="entry name" value="PHOSPHATE TRANSPORT SYSTEM PERMEASE PROTEIN"/>
    <property type="match status" value="1"/>
</dbReference>
<evidence type="ECO:0000256" key="4">
    <source>
        <dbReference type="ARBA" id="ARBA00023136"/>
    </source>
</evidence>